<feature type="region of interest" description="Disordered" evidence="1">
    <location>
        <begin position="409"/>
        <end position="428"/>
    </location>
</feature>
<evidence type="ECO:0000313" key="4">
    <source>
        <dbReference type="Proteomes" id="UP000800092"/>
    </source>
</evidence>
<accession>A0A6A6GV26</accession>
<feature type="compositionally biased region" description="Low complexity" evidence="1">
    <location>
        <begin position="25"/>
        <end position="36"/>
    </location>
</feature>
<feature type="compositionally biased region" description="Basic residues" evidence="1">
    <location>
        <begin position="128"/>
        <end position="137"/>
    </location>
</feature>
<feature type="compositionally biased region" description="Polar residues" evidence="1">
    <location>
        <begin position="114"/>
        <end position="127"/>
    </location>
</feature>
<dbReference type="PROSITE" id="PS00028">
    <property type="entry name" value="ZINC_FINGER_C2H2_1"/>
    <property type="match status" value="1"/>
</dbReference>
<dbReference type="AlphaFoldDB" id="A0A6A6GV26"/>
<feature type="region of interest" description="Disordered" evidence="1">
    <location>
        <begin position="101"/>
        <end position="158"/>
    </location>
</feature>
<evidence type="ECO:0000313" key="3">
    <source>
        <dbReference type="EMBL" id="KAF2229153.1"/>
    </source>
</evidence>
<dbReference type="InterPro" id="IPR013087">
    <property type="entry name" value="Znf_C2H2_type"/>
</dbReference>
<organism evidence="3 4">
    <name type="scientific">Viridothelium virens</name>
    <name type="common">Speckled blister lichen</name>
    <name type="synonym">Trypethelium virens</name>
    <dbReference type="NCBI Taxonomy" id="1048519"/>
    <lineage>
        <taxon>Eukaryota</taxon>
        <taxon>Fungi</taxon>
        <taxon>Dikarya</taxon>
        <taxon>Ascomycota</taxon>
        <taxon>Pezizomycotina</taxon>
        <taxon>Dothideomycetes</taxon>
        <taxon>Dothideomycetes incertae sedis</taxon>
        <taxon>Trypetheliales</taxon>
        <taxon>Trypetheliaceae</taxon>
        <taxon>Viridothelium</taxon>
    </lineage>
</organism>
<dbReference type="Gene3D" id="3.30.160.60">
    <property type="entry name" value="Classic Zinc Finger"/>
    <property type="match status" value="1"/>
</dbReference>
<gene>
    <name evidence="3" type="ORF">EV356DRAFT_537472</name>
</gene>
<proteinExistence type="predicted"/>
<dbReference type="Proteomes" id="UP000800092">
    <property type="component" value="Unassembled WGS sequence"/>
</dbReference>
<sequence>MEPLGSGSWSDDCWAKDTFTWPHHSSISFPTTPPSSNKKAGPLDGNLSSQDEVLSPALLQEIAQFSNDMPLFVPPQTGDLGSVPPPAAGFVTHTSEQVLTSSNSVGSLPAARSFPTTAIETETTNQQGRRKRRRRTRSTSADPPPTSSGGSEFLQPPQNYSITDEQRELARLWLNLPRFQSRHGKFQDPSLELIERFADCIDVKVGTLAEYITKERPTEARLSPPLTPTPMMPMNSSKSTSTATAAALKSYCEQATQRSCDTLQRRKRNLRGPFQCTSKSCNYRTNLRESWQRHMDLRQPRKIYVCADCQTAGLPLPFTEHRVDKFRDHVKKAHKRSQSDIADVEERSSYPQKPDGFLHCGFCSQRFAKYQKWRDHLLQHYDRGKANSEEWNVGVDWRADSLGHEIEMAGGNTNVDHNSRKDALDDCS</sequence>
<evidence type="ECO:0000256" key="1">
    <source>
        <dbReference type="SAM" id="MobiDB-lite"/>
    </source>
</evidence>
<evidence type="ECO:0000259" key="2">
    <source>
        <dbReference type="PROSITE" id="PS00028"/>
    </source>
</evidence>
<reference evidence="3" key="1">
    <citation type="journal article" date="2020" name="Stud. Mycol.">
        <title>101 Dothideomycetes genomes: a test case for predicting lifestyles and emergence of pathogens.</title>
        <authorList>
            <person name="Haridas S."/>
            <person name="Albert R."/>
            <person name="Binder M."/>
            <person name="Bloem J."/>
            <person name="Labutti K."/>
            <person name="Salamov A."/>
            <person name="Andreopoulos B."/>
            <person name="Baker S."/>
            <person name="Barry K."/>
            <person name="Bills G."/>
            <person name="Bluhm B."/>
            <person name="Cannon C."/>
            <person name="Castanera R."/>
            <person name="Culley D."/>
            <person name="Daum C."/>
            <person name="Ezra D."/>
            <person name="Gonzalez J."/>
            <person name="Henrissat B."/>
            <person name="Kuo A."/>
            <person name="Liang C."/>
            <person name="Lipzen A."/>
            <person name="Lutzoni F."/>
            <person name="Magnuson J."/>
            <person name="Mondo S."/>
            <person name="Nolan M."/>
            <person name="Ohm R."/>
            <person name="Pangilinan J."/>
            <person name="Park H.-J."/>
            <person name="Ramirez L."/>
            <person name="Alfaro M."/>
            <person name="Sun H."/>
            <person name="Tritt A."/>
            <person name="Yoshinaga Y."/>
            <person name="Zwiers L.-H."/>
            <person name="Turgeon B."/>
            <person name="Goodwin S."/>
            <person name="Spatafora J."/>
            <person name="Crous P."/>
            <person name="Grigoriev I."/>
        </authorList>
    </citation>
    <scope>NUCLEOTIDE SEQUENCE</scope>
    <source>
        <strain evidence="3">Tuck. ex Michener</strain>
    </source>
</reference>
<keyword evidence="4" id="KW-1185">Reference proteome</keyword>
<dbReference type="EMBL" id="ML991873">
    <property type="protein sequence ID" value="KAF2229153.1"/>
    <property type="molecule type" value="Genomic_DNA"/>
</dbReference>
<feature type="domain" description="C2H2-type" evidence="2">
    <location>
        <begin position="360"/>
        <end position="380"/>
    </location>
</feature>
<feature type="region of interest" description="Disordered" evidence="1">
    <location>
        <begin position="25"/>
        <end position="52"/>
    </location>
</feature>
<feature type="compositionally biased region" description="Basic and acidic residues" evidence="1">
    <location>
        <begin position="417"/>
        <end position="428"/>
    </location>
</feature>
<name>A0A6A6GV26_VIRVR</name>
<dbReference type="OrthoDB" id="10579795at2759"/>
<protein>
    <recommendedName>
        <fullName evidence="2">C2H2-type domain-containing protein</fullName>
    </recommendedName>
</protein>